<gene>
    <name evidence="6" type="ORF">EV193_111136</name>
</gene>
<proteinExistence type="predicted"/>
<organism evidence="6 7">
    <name type="scientific">Herbihabitans rhizosphaerae</name>
    <dbReference type="NCBI Taxonomy" id="1872711"/>
    <lineage>
        <taxon>Bacteria</taxon>
        <taxon>Bacillati</taxon>
        <taxon>Actinomycetota</taxon>
        <taxon>Actinomycetes</taxon>
        <taxon>Pseudonocardiales</taxon>
        <taxon>Pseudonocardiaceae</taxon>
        <taxon>Herbihabitans</taxon>
    </lineage>
</organism>
<evidence type="ECO:0000256" key="2">
    <source>
        <dbReference type="ARBA" id="ARBA00022525"/>
    </source>
</evidence>
<dbReference type="RefSeq" id="WP_242613695.1">
    <property type="nucleotide sequence ID" value="NZ_SGWQ01000011.1"/>
</dbReference>
<accession>A0A4Q7KF73</accession>
<sequence>MVRARLWTAAGLAVIATAVPVGVAVADQQAETGVVQGFHYMDRNANGVRDEGEPGGSNAVGVYTLDGTSVATVGTGPDGWYHVPDLAPGEYQVGINPIGYQMTTPTPVRVTVTAGGVAVAHFGKLGGDMSGLAWHDLNADGQRQPDEPLIRVPIWLGRWQVPTDEQGRFFMPNQGTSTYAFRFVPPAGMTFSPYHVGDPATDSDVPPDGYARAVIELVDGRINNVLNIDAGLVTVR</sequence>
<keyword evidence="2" id="KW-0964">Secreted</keyword>
<reference evidence="6 7" key="1">
    <citation type="submission" date="2019-02" db="EMBL/GenBank/DDBJ databases">
        <title>Genomic Encyclopedia of Type Strains, Phase IV (KMG-IV): sequencing the most valuable type-strain genomes for metagenomic binning, comparative biology and taxonomic classification.</title>
        <authorList>
            <person name="Goeker M."/>
        </authorList>
    </citation>
    <scope>NUCLEOTIDE SEQUENCE [LARGE SCALE GENOMIC DNA]</scope>
    <source>
        <strain evidence="6 7">DSM 101727</strain>
    </source>
</reference>
<dbReference type="Gene3D" id="2.60.40.10">
    <property type="entry name" value="Immunoglobulins"/>
    <property type="match status" value="2"/>
</dbReference>
<comment type="subcellular location">
    <subcellularLocation>
        <location evidence="1">Secreted</location>
    </subcellularLocation>
</comment>
<feature type="chain" id="PRO_5020458887" evidence="4">
    <location>
        <begin position="27"/>
        <end position="236"/>
    </location>
</feature>
<dbReference type="Proteomes" id="UP000294257">
    <property type="component" value="Unassembled WGS sequence"/>
</dbReference>
<evidence type="ECO:0000256" key="3">
    <source>
        <dbReference type="ARBA" id="ARBA00022729"/>
    </source>
</evidence>
<protein>
    <submittedName>
        <fullName evidence="6">SdrD B-like protein</fullName>
    </submittedName>
</protein>
<name>A0A4Q7KF73_9PSEU</name>
<dbReference type="InterPro" id="IPR013783">
    <property type="entry name" value="Ig-like_fold"/>
</dbReference>
<feature type="domain" description="SD-repeat containing protein B" evidence="5">
    <location>
        <begin position="39"/>
        <end position="105"/>
    </location>
</feature>
<evidence type="ECO:0000256" key="4">
    <source>
        <dbReference type="SAM" id="SignalP"/>
    </source>
</evidence>
<dbReference type="SUPFAM" id="SSF117074">
    <property type="entry name" value="Hypothetical protein PA1324"/>
    <property type="match status" value="2"/>
</dbReference>
<evidence type="ECO:0000313" key="6">
    <source>
        <dbReference type="EMBL" id="RZS32751.1"/>
    </source>
</evidence>
<comment type="caution">
    <text evidence="6">The sequence shown here is derived from an EMBL/GenBank/DDBJ whole genome shotgun (WGS) entry which is preliminary data.</text>
</comment>
<dbReference type="InterPro" id="IPR033764">
    <property type="entry name" value="Sdr_B"/>
</dbReference>
<dbReference type="GO" id="GO:0005576">
    <property type="term" value="C:extracellular region"/>
    <property type="evidence" value="ECO:0007669"/>
    <property type="project" value="UniProtKB-SubCell"/>
</dbReference>
<dbReference type="GO" id="GO:0005975">
    <property type="term" value="P:carbohydrate metabolic process"/>
    <property type="evidence" value="ECO:0007669"/>
    <property type="project" value="UniProtKB-ARBA"/>
</dbReference>
<keyword evidence="7" id="KW-1185">Reference proteome</keyword>
<keyword evidence="3 4" id="KW-0732">Signal</keyword>
<evidence type="ECO:0000256" key="1">
    <source>
        <dbReference type="ARBA" id="ARBA00004613"/>
    </source>
</evidence>
<dbReference type="Pfam" id="PF17210">
    <property type="entry name" value="SdrD_B"/>
    <property type="match status" value="1"/>
</dbReference>
<evidence type="ECO:0000313" key="7">
    <source>
        <dbReference type="Proteomes" id="UP000294257"/>
    </source>
</evidence>
<evidence type="ECO:0000259" key="5">
    <source>
        <dbReference type="Pfam" id="PF17210"/>
    </source>
</evidence>
<dbReference type="AlphaFoldDB" id="A0A4Q7KF73"/>
<feature type="signal peptide" evidence="4">
    <location>
        <begin position="1"/>
        <end position="26"/>
    </location>
</feature>
<dbReference type="EMBL" id="SGWQ01000011">
    <property type="protein sequence ID" value="RZS32751.1"/>
    <property type="molecule type" value="Genomic_DNA"/>
</dbReference>